<accession>A0A197K3T2</accession>
<proteinExistence type="predicted"/>
<dbReference type="Proteomes" id="UP000078512">
    <property type="component" value="Unassembled WGS sequence"/>
</dbReference>
<reference evidence="1 2" key="1">
    <citation type="submission" date="2016-05" db="EMBL/GenBank/DDBJ databases">
        <title>Genome sequencing reveals origins of a unique bacterial endosymbiosis in the earliest lineages of terrestrial Fungi.</title>
        <authorList>
            <consortium name="DOE Joint Genome Institute"/>
            <person name="Uehling J."/>
            <person name="Gryganskyi A."/>
            <person name="Hameed K."/>
            <person name="Tschaplinski T."/>
            <person name="Misztal P."/>
            <person name="Wu S."/>
            <person name="Desiro A."/>
            <person name="Vande Pol N."/>
            <person name="Du Z.-Y."/>
            <person name="Zienkiewicz A."/>
            <person name="Zienkiewicz K."/>
            <person name="Morin E."/>
            <person name="Tisserant E."/>
            <person name="Splivallo R."/>
            <person name="Hainaut M."/>
            <person name="Henrissat B."/>
            <person name="Ohm R."/>
            <person name="Kuo A."/>
            <person name="Yan J."/>
            <person name="Lipzen A."/>
            <person name="Nolan M."/>
            <person name="Labutti K."/>
            <person name="Barry K."/>
            <person name="Goldstein A."/>
            <person name="Labbe J."/>
            <person name="Schadt C."/>
            <person name="Tuskan G."/>
            <person name="Grigoriev I."/>
            <person name="Martin F."/>
            <person name="Vilgalys R."/>
            <person name="Bonito G."/>
        </authorList>
    </citation>
    <scope>NUCLEOTIDE SEQUENCE [LARGE SCALE GENOMIC DNA]</scope>
    <source>
        <strain evidence="1 2">AG-77</strain>
    </source>
</reference>
<name>A0A197K3T2_9FUNG</name>
<dbReference type="AlphaFoldDB" id="A0A197K3T2"/>
<evidence type="ECO:0000313" key="2">
    <source>
        <dbReference type="Proteomes" id="UP000078512"/>
    </source>
</evidence>
<keyword evidence="2" id="KW-1185">Reference proteome</keyword>
<protein>
    <submittedName>
        <fullName evidence="1">Uncharacterized protein</fullName>
    </submittedName>
</protein>
<organism evidence="1 2">
    <name type="scientific">Linnemannia elongata AG-77</name>
    <dbReference type="NCBI Taxonomy" id="1314771"/>
    <lineage>
        <taxon>Eukaryota</taxon>
        <taxon>Fungi</taxon>
        <taxon>Fungi incertae sedis</taxon>
        <taxon>Mucoromycota</taxon>
        <taxon>Mortierellomycotina</taxon>
        <taxon>Mortierellomycetes</taxon>
        <taxon>Mortierellales</taxon>
        <taxon>Mortierellaceae</taxon>
        <taxon>Linnemannia</taxon>
    </lineage>
</organism>
<sequence length="98" mass="10988">MLHLYMQPLQIRIASCFGNGSIPLPDDNRDSSLVIVNAEPWASPRMLGLKDEETCRLGFLDCFAGLSKMETLRSHVSAALDESWMLKGARGLEWVLEH</sequence>
<gene>
    <name evidence="1" type="ORF">K457DRAFT_1874211</name>
</gene>
<dbReference type="EMBL" id="KV442030">
    <property type="protein sequence ID" value="OAQ31356.1"/>
    <property type="molecule type" value="Genomic_DNA"/>
</dbReference>
<evidence type="ECO:0000313" key="1">
    <source>
        <dbReference type="EMBL" id="OAQ31356.1"/>
    </source>
</evidence>